<dbReference type="RefSeq" id="WP_201177247.1">
    <property type="nucleotide sequence ID" value="NZ_JAEPWM010000013.1"/>
</dbReference>
<name>A0A934WQ94_9BURK</name>
<gene>
    <name evidence="3" type="ORF">JJB11_23295</name>
</gene>
<dbReference type="InterPro" id="IPR010344">
    <property type="entry name" value="YbjH"/>
</dbReference>
<feature type="region of interest" description="Disordered" evidence="1">
    <location>
        <begin position="271"/>
        <end position="315"/>
    </location>
</feature>
<feature type="compositionally biased region" description="Low complexity" evidence="1">
    <location>
        <begin position="278"/>
        <end position="287"/>
    </location>
</feature>
<evidence type="ECO:0000256" key="1">
    <source>
        <dbReference type="SAM" id="MobiDB-lite"/>
    </source>
</evidence>
<keyword evidence="4" id="KW-1185">Reference proteome</keyword>
<feature type="signal peptide" evidence="2">
    <location>
        <begin position="1"/>
        <end position="23"/>
    </location>
</feature>
<dbReference type="AlphaFoldDB" id="A0A934WQ94"/>
<dbReference type="EMBL" id="JAEPWM010000013">
    <property type="protein sequence ID" value="MBK6009035.1"/>
    <property type="molecule type" value="Genomic_DNA"/>
</dbReference>
<sequence length="749" mass="79577">MKHLALFAAAGTAAALAAFPAAAVEATMTSGGFTGMGLTPDARLVGWGRLDLVYDHQLPGAANPAGHNVVTGFGFFPNLEFGARVAANSPLQANCFLEPCGGLRDLSASAKAAIGLDARNRFFIAAGATDVGGQATNFRSYYGVLTYLDDAFEISGGLANRITTGTQATRSPLAGPFASAAWQPLPWMRGHIEYTDHNAWAGVRMFAPSSWLPQGWSAHIGADVRLTDTTLSQRSWFSAGLSIPLYKVPNGPTARLPAPLPELAEGQRPLPTYEARMPPAGGVAVSPAPQPPAPANDPLRPGAPPSPPAPARAVAGPDLSTATLEALAERLRQQGLEDIWVGRMPDRSVAVRVNNATYNWNAVDALGVALGAVSHTLGETRTAYRLVLTQRQVPLVAVTGEADCLRQWIALATPACPAGELSTPGTTSPAALQAGAEWVVQRLQPSWKTLRVGLTPVLRTNVATEVGTLDYAAGIGANVSLPLWAGASADWRVTAELARSDDYAPGGVFYNRHIPNDTESLALTQTLALPLANWLARGDEVAVRNAGLAAASAQVAAGRFGYHFDGVNASLRWEPGEGRHRVTAAAGWMRNDDFGRVAGEPEKATPLLLSYRYDVAATRTYIEATAGQFMFGDRGGMIGLRQWFGDVSVQLYYRRTNFGSTGTRSMAGLEFTVPIGPRRDMNPSLFQVTGTPRFSHAVETTVGSRQNVVSSGYGVQPPVPGLDAVFNSDRASLVYFEDNIRRIRDAARW</sequence>
<evidence type="ECO:0000313" key="4">
    <source>
        <dbReference type="Proteomes" id="UP000630528"/>
    </source>
</evidence>
<comment type="caution">
    <text evidence="3">The sequence shown here is derived from an EMBL/GenBank/DDBJ whole genome shotgun (WGS) entry which is preliminary data.</text>
</comment>
<organism evidence="3 4">
    <name type="scientific">Ramlibacter ginsenosidimutans</name>
    <dbReference type="NCBI Taxonomy" id="502333"/>
    <lineage>
        <taxon>Bacteria</taxon>
        <taxon>Pseudomonadati</taxon>
        <taxon>Pseudomonadota</taxon>
        <taxon>Betaproteobacteria</taxon>
        <taxon>Burkholderiales</taxon>
        <taxon>Comamonadaceae</taxon>
        <taxon>Ramlibacter</taxon>
    </lineage>
</organism>
<accession>A0A934WQ94</accession>
<feature type="chain" id="PRO_5037803219" evidence="2">
    <location>
        <begin position="24"/>
        <end position="749"/>
    </location>
</feature>
<keyword evidence="2" id="KW-0732">Signal</keyword>
<protein>
    <submittedName>
        <fullName evidence="3">YjbH domain-containing protein</fullName>
    </submittedName>
</protein>
<reference evidence="3" key="1">
    <citation type="journal article" date="2012" name="J. Microbiol. Biotechnol.">
        <title>Ramlibacter ginsenosidimutans sp. nov., with ginsenoside-converting activity.</title>
        <authorList>
            <person name="Wang L."/>
            <person name="An D.S."/>
            <person name="Kim S.G."/>
            <person name="Jin F.X."/>
            <person name="Kim S.C."/>
            <person name="Lee S.T."/>
            <person name="Im W.T."/>
        </authorList>
    </citation>
    <scope>NUCLEOTIDE SEQUENCE</scope>
    <source>
        <strain evidence="3">KACC 17527</strain>
    </source>
</reference>
<evidence type="ECO:0000256" key="2">
    <source>
        <dbReference type="SAM" id="SignalP"/>
    </source>
</evidence>
<reference evidence="3" key="2">
    <citation type="submission" date="2021-01" db="EMBL/GenBank/DDBJ databases">
        <authorList>
            <person name="Kang M."/>
        </authorList>
    </citation>
    <scope>NUCLEOTIDE SEQUENCE</scope>
    <source>
        <strain evidence="3">KACC 17527</strain>
    </source>
</reference>
<feature type="compositionally biased region" description="Pro residues" evidence="1">
    <location>
        <begin position="288"/>
        <end position="310"/>
    </location>
</feature>
<dbReference type="Pfam" id="PF06082">
    <property type="entry name" value="YjbH"/>
    <property type="match status" value="1"/>
</dbReference>
<proteinExistence type="predicted"/>
<evidence type="ECO:0000313" key="3">
    <source>
        <dbReference type="EMBL" id="MBK6009035.1"/>
    </source>
</evidence>
<dbReference type="Proteomes" id="UP000630528">
    <property type="component" value="Unassembled WGS sequence"/>
</dbReference>